<dbReference type="Gene3D" id="2.60.34.10">
    <property type="entry name" value="Substrate Binding Domain Of DNAk, Chain A, domain 1"/>
    <property type="match status" value="1"/>
</dbReference>
<dbReference type="FunFam" id="3.30.420.40:FF:000028">
    <property type="entry name" value="heat shock 70 kDa protein-like"/>
    <property type="match status" value="1"/>
</dbReference>
<dbReference type="PANTHER" id="PTHR19375">
    <property type="entry name" value="HEAT SHOCK PROTEIN 70KDA"/>
    <property type="match status" value="1"/>
</dbReference>
<dbReference type="InterPro" id="IPR013126">
    <property type="entry name" value="Hsp_70_fam"/>
</dbReference>
<accession>A0A1L5F9A4</accession>
<dbReference type="InterPro" id="IPR029047">
    <property type="entry name" value="HSP70_peptide-bd_sf"/>
</dbReference>
<keyword evidence="6" id="KW-0547">Nucleotide-binding</keyword>
<dbReference type="AlphaFoldDB" id="A0A1L5F9A4"/>
<dbReference type="Proteomes" id="UP000184604">
    <property type="component" value="Chromosome"/>
</dbReference>
<evidence type="ECO:0000256" key="11">
    <source>
        <dbReference type="ARBA" id="ARBA00030945"/>
    </source>
</evidence>
<evidence type="ECO:0000256" key="8">
    <source>
        <dbReference type="ARBA" id="ARBA00023016"/>
    </source>
</evidence>
<dbReference type="InterPro" id="IPR018181">
    <property type="entry name" value="Heat_shock_70_CS"/>
</dbReference>
<dbReference type="RefSeq" id="WP_073539227.1">
    <property type="nucleotide sequence ID" value="NZ_CP018335.1"/>
</dbReference>
<dbReference type="EMBL" id="CP018335">
    <property type="protein sequence ID" value="APM39608.1"/>
    <property type="molecule type" value="Genomic_DNA"/>
</dbReference>
<dbReference type="InterPro" id="IPR043129">
    <property type="entry name" value="ATPase_NBD"/>
</dbReference>
<evidence type="ECO:0000256" key="10">
    <source>
        <dbReference type="ARBA" id="ARBA00030019"/>
    </source>
</evidence>
<evidence type="ECO:0000256" key="7">
    <source>
        <dbReference type="ARBA" id="ARBA00022840"/>
    </source>
</evidence>
<evidence type="ECO:0000256" key="9">
    <source>
        <dbReference type="ARBA" id="ARBA00023186"/>
    </source>
</evidence>
<dbReference type="SUPFAM" id="SSF53067">
    <property type="entry name" value="Actin-like ATPase domain"/>
    <property type="match status" value="2"/>
</dbReference>
<name>A0A1L5F9A4_CLOKL</name>
<dbReference type="Gene3D" id="3.90.640.10">
    <property type="entry name" value="Actin, Chain A, domain 4"/>
    <property type="match status" value="1"/>
</dbReference>
<evidence type="ECO:0000256" key="12">
    <source>
        <dbReference type="ARBA" id="ARBA00033103"/>
    </source>
</evidence>
<keyword evidence="5" id="KW-0597">Phosphoprotein</keyword>
<evidence type="ECO:0000256" key="2">
    <source>
        <dbReference type="ARBA" id="ARBA00007381"/>
    </source>
</evidence>
<reference evidence="13 14" key="1">
    <citation type="submission" date="2016-12" db="EMBL/GenBank/DDBJ databases">
        <title>Complete genome sequence of Clostridium kluyveri JZZ isolated from the pit mud of a Chinese flavor liquor-making factory.</title>
        <authorList>
            <person name="Wang Y."/>
        </authorList>
    </citation>
    <scope>NUCLEOTIDE SEQUENCE [LARGE SCALE GENOMIC DNA]</scope>
    <source>
        <strain evidence="13 14">JZZ</strain>
    </source>
</reference>
<dbReference type="Pfam" id="PF00012">
    <property type="entry name" value="HSP70"/>
    <property type="match status" value="1"/>
</dbReference>
<evidence type="ECO:0000256" key="1">
    <source>
        <dbReference type="ARBA" id="ARBA00002290"/>
    </source>
</evidence>
<evidence type="ECO:0000313" key="13">
    <source>
        <dbReference type="EMBL" id="APM39608.1"/>
    </source>
</evidence>
<dbReference type="PRINTS" id="PR00301">
    <property type="entry name" value="HEATSHOCK70"/>
</dbReference>
<dbReference type="GO" id="GO:0005524">
    <property type="term" value="F:ATP binding"/>
    <property type="evidence" value="ECO:0007669"/>
    <property type="project" value="UniProtKB-KW"/>
</dbReference>
<dbReference type="OrthoDB" id="2754516at2"/>
<organism evidence="13 14">
    <name type="scientific">Clostridium kluyveri</name>
    <dbReference type="NCBI Taxonomy" id="1534"/>
    <lineage>
        <taxon>Bacteria</taxon>
        <taxon>Bacillati</taxon>
        <taxon>Bacillota</taxon>
        <taxon>Clostridia</taxon>
        <taxon>Eubacteriales</taxon>
        <taxon>Clostridiaceae</taxon>
        <taxon>Clostridium</taxon>
    </lineage>
</organism>
<keyword evidence="8" id="KW-0346">Stress response</keyword>
<evidence type="ECO:0000256" key="5">
    <source>
        <dbReference type="ARBA" id="ARBA00022553"/>
    </source>
</evidence>
<protein>
    <recommendedName>
        <fullName evidence="3">Chaperone protein DnaK</fullName>
    </recommendedName>
    <alternativeName>
        <fullName evidence="4">Chaperone protein dnaK</fullName>
    </alternativeName>
    <alternativeName>
        <fullName evidence="12">HSP70</fullName>
    </alternativeName>
    <alternativeName>
        <fullName evidence="11">Heat shock 70 kDa protein</fullName>
    </alternativeName>
    <alternativeName>
        <fullName evidence="10">Heat shock protein 70</fullName>
    </alternativeName>
</protein>
<evidence type="ECO:0000256" key="4">
    <source>
        <dbReference type="ARBA" id="ARBA00017249"/>
    </source>
</evidence>
<gene>
    <name evidence="13" type="ORF">BS101_13100</name>
</gene>
<dbReference type="SUPFAM" id="SSF100920">
    <property type="entry name" value="Heat shock protein 70kD (HSP70), peptide-binding domain"/>
    <property type="match status" value="1"/>
</dbReference>
<comment type="similarity">
    <text evidence="2">Belongs to the heat shock protein 70 family.</text>
</comment>
<dbReference type="Gene3D" id="3.30.420.40">
    <property type="match status" value="2"/>
</dbReference>
<dbReference type="PROSITE" id="PS00329">
    <property type="entry name" value="HSP70_2"/>
    <property type="match status" value="1"/>
</dbReference>
<keyword evidence="9" id="KW-0143">Chaperone</keyword>
<sequence>MIYDSVHSPVVGIDLGTTFSSIARWTGTKAEVYSLKGEYNIPSVVYNDGSQFVIGKIAFMKGIMNPENMCRGVKRLIGNEYAPVKLGDKDYNSIEISAEILKYLYRNVEEMFPQGKFKSEGVVVTVPYHFRANEISNTIKAAKMAGLNLIGIIQEPIAAALAYGLHLSSDALKDENILVFDLGGGTFDLTLFNLNNSSNRISFNVLATSGDDRLGGMDFDEELYNYIVDREGIRLSACKDKRQQNIAKNKLMEQIIRAKEALSFDNSAYIQAFDVPPGNFVDCTVTLYELKNCIREYTQKIKRIIREMFEERGISPRSVDKVIKIGGSSKIKFIDEIINDVVGDGKIYGDINPELAVCQGAAIYGAYLNNRASQNKKLEVTLINSHALGLKDDKGDFVEIIPKNVAIPYKETVTFTNSEDNEREISIEIYQGEHKECQHNKKIGVINVLGLKESPKGTLNIPVTFYINKDQTIKVIVEQKESNIYIEKQF</sequence>
<dbReference type="CDD" id="cd24029">
    <property type="entry name" value="ASKHA_NBD_HSP70_DnaK_HscA_HscC"/>
    <property type="match status" value="1"/>
</dbReference>
<keyword evidence="7" id="KW-0067">ATP-binding</keyword>
<evidence type="ECO:0000256" key="3">
    <source>
        <dbReference type="ARBA" id="ARBA00014415"/>
    </source>
</evidence>
<comment type="function">
    <text evidence="1">Acts as a chaperone.</text>
</comment>
<dbReference type="GO" id="GO:0140662">
    <property type="term" value="F:ATP-dependent protein folding chaperone"/>
    <property type="evidence" value="ECO:0007669"/>
    <property type="project" value="InterPro"/>
</dbReference>
<dbReference type="PROSITE" id="PS00297">
    <property type="entry name" value="HSP70_1"/>
    <property type="match status" value="1"/>
</dbReference>
<evidence type="ECO:0000313" key="14">
    <source>
        <dbReference type="Proteomes" id="UP000184604"/>
    </source>
</evidence>
<evidence type="ECO:0000256" key="6">
    <source>
        <dbReference type="ARBA" id="ARBA00022741"/>
    </source>
</evidence>
<proteinExistence type="inferred from homology"/>